<dbReference type="AlphaFoldDB" id="A0A2K9NYU3"/>
<reference evidence="1 2" key="1">
    <citation type="submission" date="2017-04" db="EMBL/GenBank/DDBJ databases">
        <title>Monoglobus pectinilyticus 14 draft genome.</title>
        <authorList>
            <person name="Kim C."/>
            <person name="Rosendale D.I."/>
            <person name="Kelly W.J."/>
            <person name="Tannock G.W."/>
            <person name="Patchett M.L."/>
            <person name="Jordens J.Z."/>
        </authorList>
    </citation>
    <scope>NUCLEOTIDE SEQUENCE [LARGE SCALE GENOMIC DNA]</scope>
    <source>
        <strain evidence="1 2">14</strain>
    </source>
</reference>
<dbReference type="EMBL" id="CP020991">
    <property type="protein sequence ID" value="AUO18212.1"/>
    <property type="molecule type" value="Genomic_DNA"/>
</dbReference>
<dbReference type="KEGG" id="mpec:B9O19_00025"/>
<gene>
    <name evidence="1" type="ORF">B9O19_00025</name>
</gene>
<dbReference type="NCBIfam" id="TIGR02681">
    <property type="entry name" value="phage_pRha"/>
    <property type="match status" value="1"/>
</dbReference>
<organism evidence="1 2">
    <name type="scientific">Monoglobus pectinilyticus</name>
    <dbReference type="NCBI Taxonomy" id="1981510"/>
    <lineage>
        <taxon>Bacteria</taxon>
        <taxon>Bacillati</taxon>
        <taxon>Bacillota</taxon>
        <taxon>Clostridia</taxon>
        <taxon>Monoglobales</taxon>
        <taxon>Monoglobaceae</taxon>
        <taxon>Monoglobus</taxon>
    </lineage>
</organism>
<proteinExistence type="predicted"/>
<evidence type="ECO:0000313" key="1">
    <source>
        <dbReference type="EMBL" id="AUO18212.1"/>
    </source>
</evidence>
<protein>
    <submittedName>
        <fullName evidence="1">Bacteriophage regulatory protein, Rha family</fullName>
    </submittedName>
</protein>
<dbReference type="InterPro" id="IPR014054">
    <property type="entry name" value="Phage_regulatory_Rha"/>
</dbReference>
<keyword evidence="2" id="KW-1185">Reference proteome</keyword>
<sequence length="294" mass="34498">MQELQEKVQTLDSREVAKMVEKRHTDLIRTIENYRNYLDDSQNAKLRSDDFFTESSYRSGTGKKYKCYFITKKGCELIAHKMTGKKHIQFTAAYINKFHEMENKLNSNSSLPQPKAEEITPKYHNGEPVITIQDIVKLSDLNVNTIRYYVRRLERNKDYYLLEWEDLAKFKRNNPSIDKMISSLCVINRQGAEKLAQMIQGVPIQDCFKALPEPKKNKIFNLSSIKPLKYIVDDGIRFSSIINDCFKSWTQSLTWDDIKDVQGIMRERFSDLQKCMEVIDNITVSNDKQLLFFD</sequence>
<evidence type="ECO:0000313" key="2">
    <source>
        <dbReference type="Proteomes" id="UP000235589"/>
    </source>
</evidence>
<dbReference type="Proteomes" id="UP000235589">
    <property type="component" value="Chromosome"/>
</dbReference>
<name>A0A2K9NYU3_9FIRM</name>
<dbReference type="Pfam" id="PF09669">
    <property type="entry name" value="Phage_pRha"/>
    <property type="match status" value="1"/>
</dbReference>
<dbReference type="GeneID" id="98061458"/>
<dbReference type="OrthoDB" id="9812611at2"/>
<accession>A0A2K9NYU3</accession>
<dbReference type="RefSeq" id="WP_102364570.1">
    <property type="nucleotide sequence ID" value="NZ_CP020991.1"/>
</dbReference>